<proteinExistence type="predicted"/>
<evidence type="ECO:0000313" key="2">
    <source>
        <dbReference type="Proteomes" id="UP000326396"/>
    </source>
</evidence>
<evidence type="ECO:0000313" key="1">
    <source>
        <dbReference type="EMBL" id="KAD5507718.1"/>
    </source>
</evidence>
<keyword evidence="2" id="KW-1185">Reference proteome</keyword>
<sequence length="354" mass="41025">MISNRKKLRWIRVHQLFDTPDEGPNFLSNELRYIDWDYYPRSPFPDTFRPNKLVVLKLGYSLQEELWKGYKGDHQFSFRLQPPFPLLKNSLQKLVLNDFYWQDEEISNDIGQLANLLRLNLCYNRFTRIHFSLSQLTRLKHLDQSNCTLLVEVPELPTRLAFFRADDCEKLTSMGDSYKKCKWLCQVSLIEGGIINDGNRLLESMLQGNGIENKNMVLQLQGFKNAMEIALFTGDGCRLKLSENWRNDFSGFLICTLSYIGITSVSMKLVMESDMQSEDNKACKESTERLVVWYISFDSLRHNTPTWWKSINNAYSISFKANSSGNYCYGIGVRLVARKNGAGPTEILTLKKNL</sequence>
<dbReference type="SUPFAM" id="SSF52058">
    <property type="entry name" value="L domain-like"/>
    <property type="match status" value="1"/>
</dbReference>
<name>A0A5N6NX72_9ASTR</name>
<dbReference type="GO" id="GO:0006952">
    <property type="term" value="P:defense response"/>
    <property type="evidence" value="ECO:0007669"/>
    <property type="project" value="InterPro"/>
</dbReference>
<reference evidence="1 2" key="1">
    <citation type="submission" date="2019-05" db="EMBL/GenBank/DDBJ databases">
        <title>Mikania micrantha, genome provides insights into the molecular mechanism of rapid growth.</title>
        <authorList>
            <person name="Liu B."/>
        </authorList>
    </citation>
    <scope>NUCLEOTIDE SEQUENCE [LARGE SCALE GENOMIC DNA]</scope>
    <source>
        <strain evidence="1">NLD-2019</strain>
        <tissue evidence="1">Leaf</tissue>
    </source>
</reference>
<dbReference type="AlphaFoldDB" id="A0A5N6NX72"/>
<gene>
    <name evidence="1" type="ORF">E3N88_15421</name>
</gene>
<dbReference type="PANTHER" id="PTHR11017:SF340">
    <property type="entry name" value="NB-ARC-RELATED"/>
    <property type="match status" value="1"/>
</dbReference>
<dbReference type="InterPro" id="IPR044974">
    <property type="entry name" value="Disease_R_plants"/>
</dbReference>
<dbReference type="Proteomes" id="UP000326396">
    <property type="component" value="Linkage Group LG16"/>
</dbReference>
<dbReference type="PANTHER" id="PTHR11017">
    <property type="entry name" value="LEUCINE-RICH REPEAT-CONTAINING PROTEIN"/>
    <property type="match status" value="1"/>
</dbReference>
<dbReference type="Gene3D" id="3.80.10.10">
    <property type="entry name" value="Ribonuclease Inhibitor"/>
    <property type="match status" value="1"/>
</dbReference>
<dbReference type="InterPro" id="IPR032675">
    <property type="entry name" value="LRR_dom_sf"/>
</dbReference>
<accession>A0A5N6NX72</accession>
<comment type="caution">
    <text evidence="1">The sequence shown here is derived from an EMBL/GenBank/DDBJ whole genome shotgun (WGS) entry which is preliminary data.</text>
</comment>
<dbReference type="OrthoDB" id="1435371at2759"/>
<protein>
    <submittedName>
        <fullName evidence="1">Uncharacterized protein</fullName>
    </submittedName>
</protein>
<dbReference type="EMBL" id="SZYD01000008">
    <property type="protein sequence ID" value="KAD5507718.1"/>
    <property type="molecule type" value="Genomic_DNA"/>
</dbReference>
<organism evidence="1 2">
    <name type="scientific">Mikania micrantha</name>
    <name type="common">bitter vine</name>
    <dbReference type="NCBI Taxonomy" id="192012"/>
    <lineage>
        <taxon>Eukaryota</taxon>
        <taxon>Viridiplantae</taxon>
        <taxon>Streptophyta</taxon>
        <taxon>Embryophyta</taxon>
        <taxon>Tracheophyta</taxon>
        <taxon>Spermatophyta</taxon>
        <taxon>Magnoliopsida</taxon>
        <taxon>eudicotyledons</taxon>
        <taxon>Gunneridae</taxon>
        <taxon>Pentapetalae</taxon>
        <taxon>asterids</taxon>
        <taxon>campanulids</taxon>
        <taxon>Asterales</taxon>
        <taxon>Asteraceae</taxon>
        <taxon>Asteroideae</taxon>
        <taxon>Heliantheae alliance</taxon>
        <taxon>Eupatorieae</taxon>
        <taxon>Mikania</taxon>
    </lineage>
</organism>